<protein>
    <submittedName>
        <fullName evidence="2">DNA and RNA helicase</fullName>
    </submittedName>
</protein>
<keyword evidence="2" id="KW-0347">Helicase</keyword>
<proteinExistence type="predicted"/>
<dbReference type="Proteomes" id="UP001527202">
    <property type="component" value="Unassembled WGS sequence"/>
</dbReference>
<reference evidence="1 4" key="2">
    <citation type="submission" date="2022-05" db="EMBL/GenBank/DDBJ databases">
        <title>Genome Sequencing of Bee-Associated Microbes.</title>
        <authorList>
            <person name="Dunlap C."/>
        </authorList>
    </citation>
    <scope>NUCLEOTIDE SEQUENCE [LARGE SCALE GENOMIC DNA]</scope>
    <source>
        <strain evidence="1 4">NRRL B-23120</strain>
    </source>
</reference>
<dbReference type="RefSeq" id="WP_042232052.1">
    <property type="nucleotide sequence ID" value="NZ_CP026520.1"/>
</dbReference>
<evidence type="ECO:0000313" key="3">
    <source>
        <dbReference type="Proteomes" id="UP000288943"/>
    </source>
</evidence>
<keyword evidence="4" id="KW-1185">Reference proteome</keyword>
<accession>A0A410WRK4</accession>
<dbReference type="GO" id="GO:0004386">
    <property type="term" value="F:helicase activity"/>
    <property type="evidence" value="ECO:0007669"/>
    <property type="project" value="UniProtKB-KW"/>
</dbReference>
<organism evidence="2 3">
    <name type="scientific">Paenibacillus chitinolyticus</name>
    <dbReference type="NCBI Taxonomy" id="79263"/>
    <lineage>
        <taxon>Bacteria</taxon>
        <taxon>Bacillati</taxon>
        <taxon>Bacillota</taxon>
        <taxon>Bacilli</taxon>
        <taxon>Bacillales</taxon>
        <taxon>Paenibacillaceae</taxon>
        <taxon>Paenibacillus</taxon>
    </lineage>
</organism>
<dbReference type="EMBL" id="CP026520">
    <property type="protein sequence ID" value="QAV16927.1"/>
    <property type="molecule type" value="Genomic_DNA"/>
</dbReference>
<dbReference type="AlphaFoldDB" id="A0A410WRK4"/>
<dbReference type="Proteomes" id="UP000288943">
    <property type="component" value="Chromosome"/>
</dbReference>
<dbReference type="OrthoDB" id="1664853at2"/>
<keyword evidence="2" id="KW-0547">Nucleotide-binding</keyword>
<dbReference type="GeneID" id="95374014"/>
<dbReference type="EMBL" id="JAMDMJ010000036">
    <property type="protein sequence ID" value="MCY9598901.1"/>
    <property type="molecule type" value="Genomic_DNA"/>
</dbReference>
<evidence type="ECO:0000313" key="1">
    <source>
        <dbReference type="EMBL" id="MCY9598901.1"/>
    </source>
</evidence>
<dbReference type="KEGG" id="pchi:PC41400_04180"/>
<evidence type="ECO:0000313" key="2">
    <source>
        <dbReference type="EMBL" id="QAV16927.1"/>
    </source>
</evidence>
<reference evidence="2 3" key="1">
    <citation type="submission" date="2018-01" db="EMBL/GenBank/DDBJ databases">
        <title>The whole genome sequencing and assembly of Paenibacillus chitinolyticus KCCM 41400 strain.</title>
        <authorList>
            <person name="Kim J.-Y."/>
            <person name="Park M.-K."/>
            <person name="Lee Y.-J."/>
            <person name="Yi H."/>
            <person name="Bahn Y.-S."/>
            <person name="Kim J.F."/>
            <person name="Lee D.-W."/>
        </authorList>
    </citation>
    <scope>NUCLEOTIDE SEQUENCE [LARGE SCALE GENOMIC DNA]</scope>
    <source>
        <strain evidence="2 3">KCCM 41400</strain>
    </source>
</reference>
<sequence>MFTRTYPNFAKGRILKTEMLENLRDYPHELTDLFLRDYSDGIVAGTEIRVGEDSLCIGPGIVKHGGMIYTLTREVELPYAATGRETVLKIRFYPAETEGDFTVCRAEPVLDEHVSVSSEELELARFKLKEGARLRSDYRNFADLATEYNTLNRLHAQYAGFRQSTLHPEIMRYFAAELMKSRASGTQDFTFAMQCLSVQPVDREAILHYLALRLGKEYKTYTNVQIHTHLTRVLEEAGSGGRPVTGGRFGAPQRMIVD</sequence>
<keyword evidence="2" id="KW-0067">ATP-binding</keyword>
<evidence type="ECO:0000313" key="4">
    <source>
        <dbReference type="Proteomes" id="UP001527202"/>
    </source>
</evidence>
<name>A0A410WRK4_9BACL</name>
<keyword evidence="2" id="KW-0378">Hydrolase</keyword>
<gene>
    <name evidence="1" type="ORF">M5X16_24390</name>
    <name evidence="2" type="ORF">PC41400_04180</name>
</gene>